<dbReference type="EMBL" id="CP039355">
    <property type="protein sequence ID" value="QCE14740.1"/>
    <property type="molecule type" value="Genomic_DNA"/>
</dbReference>
<protein>
    <submittedName>
        <fullName evidence="1">Uncharacterized protein</fullName>
    </submittedName>
</protein>
<dbReference type="AlphaFoldDB" id="A0A4D6NLQ6"/>
<keyword evidence="2" id="KW-1185">Reference proteome</keyword>
<reference evidence="1 2" key="1">
    <citation type="submission" date="2019-04" db="EMBL/GenBank/DDBJ databases">
        <title>An improved genome assembly and genetic linkage map for asparagus bean, Vigna unguiculata ssp. sesquipedialis.</title>
        <authorList>
            <person name="Xia Q."/>
            <person name="Zhang R."/>
            <person name="Dong Y."/>
        </authorList>
    </citation>
    <scope>NUCLEOTIDE SEQUENCE [LARGE SCALE GENOMIC DNA]</scope>
    <source>
        <tissue evidence="1">Leaf</tissue>
    </source>
</reference>
<proteinExistence type="predicted"/>
<name>A0A4D6NLQ6_VIGUN</name>
<sequence>MVAWTALQWWRVKLDAQGAENVNGGVAVLFCARRWNCGGVAEARYRGWMRLPWLEQASRSRMEEDGGGGSCAVVCGTSMVARRGAAMAFWFARRSVTAATGHAGCTLQVLFPA</sequence>
<gene>
    <name evidence="1" type="ORF">DEO72_LG11g1745</name>
</gene>
<evidence type="ECO:0000313" key="2">
    <source>
        <dbReference type="Proteomes" id="UP000501690"/>
    </source>
</evidence>
<organism evidence="1 2">
    <name type="scientific">Vigna unguiculata</name>
    <name type="common">Cowpea</name>
    <dbReference type="NCBI Taxonomy" id="3917"/>
    <lineage>
        <taxon>Eukaryota</taxon>
        <taxon>Viridiplantae</taxon>
        <taxon>Streptophyta</taxon>
        <taxon>Embryophyta</taxon>
        <taxon>Tracheophyta</taxon>
        <taxon>Spermatophyta</taxon>
        <taxon>Magnoliopsida</taxon>
        <taxon>eudicotyledons</taxon>
        <taxon>Gunneridae</taxon>
        <taxon>Pentapetalae</taxon>
        <taxon>rosids</taxon>
        <taxon>fabids</taxon>
        <taxon>Fabales</taxon>
        <taxon>Fabaceae</taxon>
        <taxon>Papilionoideae</taxon>
        <taxon>50 kb inversion clade</taxon>
        <taxon>NPAAA clade</taxon>
        <taxon>indigoferoid/millettioid clade</taxon>
        <taxon>Phaseoleae</taxon>
        <taxon>Vigna</taxon>
    </lineage>
</organism>
<dbReference type="Proteomes" id="UP000501690">
    <property type="component" value="Linkage Group LG11"/>
</dbReference>
<evidence type="ECO:0000313" key="1">
    <source>
        <dbReference type="EMBL" id="QCE14740.1"/>
    </source>
</evidence>
<accession>A0A4D6NLQ6</accession>